<dbReference type="CDD" id="cd05243">
    <property type="entry name" value="SDR_a5"/>
    <property type="match status" value="1"/>
</dbReference>
<dbReference type="SUPFAM" id="SSF51735">
    <property type="entry name" value="NAD(P)-binding Rossmann-fold domains"/>
    <property type="match status" value="1"/>
</dbReference>
<dbReference type="Pfam" id="PF13460">
    <property type="entry name" value="NAD_binding_10"/>
    <property type="match status" value="1"/>
</dbReference>
<dbReference type="AlphaFoldDB" id="A0A8D5UJ62"/>
<dbReference type="Gene3D" id="3.40.50.720">
    <property type="entry name" value="NAD(P)-binding Rossmann-like Domain"/>
    <property type="match status" value="1"/>
</dbReference>
<reference evidence="2" key="1">
    <citation type="journal article" date="2013" name="Int. J. Syst. Evol. Microbiol.">
        <title>Polycladomyces abyssicola gen. nov., sp. nov., a thermophilic filamentous bacterium isolated from hemipelagic sediment.</title>
        <authorList>
            <person name="Tsubouchi T."/>
            <person name="Shimane Y."/>
            <person name="Mori K."/>
            <person name="Usui K."/>
            <person name="Hiraki T."/>
            <person name="Tame A."/>
            <person name="Uematsu K."/>
            <person name="Maruyama T."/>
            <person name="Hatada Y."/>
        </authorList>
    </citation>
    <scope>NUCLEOTIDE SEQUENCE</scope>
    <source>
        <strain evidence="2">JIR-001</strain>
    </source>
</reference>
<name>A0A8D5UJ62_9BACL</name>
<dbReference type="EMBL" id="AP024601">
    <property type="protein sequence ID" value="BCU83169.1"/>
    <property type="molecule type" value="Genomic_DNA"/>
</dbReference>
<dbReference type="PANTHER" id="PTHR15020:SF50">
    <property type="entry name" value="UPF0659 PROTEIN YMR090W"/>
    <property type="match status" value="1"/>
</dbReference>
<protein>
    <submittedName>
        <fullName evidence="2">Putative sugar epimerase YhfK</fullName>
    </submittedName>
</protein>
<evidence type="ECO:0000313" key="2">
    <source>
        <dbReference type="EMBL" id="BCU83169.1"/>
    </source>
</evidence>
<proteinExistence type="predicted"/>
<dbReference type="RefSeq" id="WP_212773425.1">
    <property type="nucleotide sequence ID" value="NZ_AP024601.1"/>
</dbReference>
<dbReference type="PANTHER" id="PTHR15020">
    <property type="entry name" value="FLAVIN REDUCTASE-RELATED"/>
    <property type="match status" value="1"/>
</dbReference>
<dbReference type="Proteomes" id="UP000677436">
    <property type="component" value="Chromosome"/>
</dbReference>
<gene>
    <name evidence="2" type="primary">yhfK</name>
    <name evidence="2" type="ORF">JIR001_29520</name>
</gene>
<dbReference type="InterPro" id="IPR016040">
    <property type="entry name" value="NAD(P)-bd_dom"/>
</dbReference>
<dbReference type="KEGG" id="pabs:JIR001_29520"/>
<reference evidence="2" key="2">
    <citation type="journal article" date="2021" name="Microbiol. Resour. Announc.">
        <title>Complete Genome Sequence of Polycladomyces abyssicola JIR-001T, Isolated from Hemipelagic Sediment in Deep Seawater.</title>
        <authorList>
            <person name="Tsubouchi T."/>
            <person name="Kaneko Y."/>
        </authorList>
    </citation>
    <scope>NUCLEOTIDE SEQUENCE</scope>
    <source>
        <strain evidence="2">JIR-001</strain>
    </source>
</reference>
<feature type="domain" description="NAD(P)-binding" evidence="1">
    <location>
        <begin position="7"/>
        <end position="188"/>
    </location>
</feature>
<dbReference type="InterPro" id="IPR036291">
    <property type="entry name" value="NAD(P)-bd_dom_sf"/>
</dbReference>
<keyword evidence="3" id="KW-1185">Reference proteome</keyword>
<evidence type="ECO:0000259" key="1">
    <source>
        <dbReference type="Pfam" id="PF13460"/>
    </source>
</evidence>
<accession>A0A8D5UJ62</accession>
<evidence type="ECO:0000313" key="3">
    <source>
        <dbReference type="Proteomes" id="UP000677436"/>
    </source>
</evidence>
<organism evidence="2 3">
    <name type="scientific">Polycladomyces abyssicola</name>
    <dbReference type="NCBI Taxonomy" id="1125966"/>
    <lineage>
        <taxon>Bacteria</taxon>
        <taxon>Bacillati</taxon>
        <taxon>Bacillota</taxon>
        <taxon>Bacilli</taxon>
        <taxon>Bacillales</taxon>
        <taxon>Thermoactinomycetaceae</taxon>
        <taxon>Polycladomyces</taxon>
    </lineage>
</organism>
<sequence length="212" mass="23305">MKIVIVGANGKIGRQLVQLFAGTEHQVRAMIRNEEQASELKRLGADEIVVADLEKEIDHAIKGCSAVVFTAGSGSHTGPDKTELVDKLGAIKTIEKAEAFGVERFIMVSSIYADRPDAGPERIRHYFVAKGVADDRLRASKLNYTIIRPGYLTNDPPKGTVRIAEHIEESGEIPRGDVARTIVEALENEHTYRRSFDLQTGETPIAEALRSL</sequence>